<protein>
    <recommendedName>
        <fullName evidence="1">SGNH hydrolase-type esterase domain-containing protein</fullName>
    </recommendedName>
</protein>
<evidence type="ECO:0000313" key="3">
    <source>
        <dbReference type="Proteomes" id="UP000236893"/>
    </source>
</evidence>
<dbReference type="EMBL" id="PQVF01000004">
    <property type="protein sequence ID" value="POY37359.1"/>
    <property type="molecule type" value="Genomic_DNA"/>
</dbReference>
<dbReference type="OrthoDB" id="9777593at2"/>
<dbReference type="RefSeq" id="WP_103788267.1">
    <property type="nucleotide sequence ID" value="NZ_PQVF01000004.1"/>
</dbReference>
<dbReference type="Pfam" id="PF13472">
    <property type="entry name" value="Lipase_GDSL_2"/>
    <property type="match status" value="1"/>
</dbReference>
<dbReference type="PANTHER" id="PTHR30383">
    <property type="entry name" value="THIOESTERASE 1/PROTEASE 1/LYSOPHOSPHOLIPASE L1"/>
    <property type="match status" value="1"/>
</dbReference>
<dbReference type="SUPFAM" id="SSF52266">
    <property type="entry name" value="SGNH hydrolase"/>
    <property type="match status" value="1"/>
</dbReference>
<dbReference type="CDD" id="cd00229">
    <property type="entry name" value="SGNH_hydrolase"/>
    <property type="match status" value="1"/>
</dbReference>
<proteinExistence type="predicted"/>
<dbReference type="Gene3D" id="3.40.50.1110">
    <property type="entry name" value="SGNH hydrolase"/>
    <property type="match status" value="1"/>
</dbReference>
<evidence type="ECO:0000259" key="1">
    <source>
        <dbReference type="Pfam" id="PF13472"/>
    </source>
</evidence>
<dbReference type="InterPro" id="IPR013830">
    <property type="entry name" value="SGNH_hydro"/>
</dbReference>
<comment type="caution">
    <text evidence="2">The sequence shown here is derived from an EMBL/GenBank/DDBJ whole genome shotgun (WGS) entry which is preliminary data.</text>
</comment>
<dbReference type="Proteomes" id="UP000236893">
    <property type="component" value="Unassembled WGS sequence"/>
</dbReference>
<dbReference type="GO" id="GO:0016788">
    <property type="term" value="F:hydrolase activity, acting on ester bonds"/>
    <property type="evidence" value="ECO:0007669"/>
    <property type="project" value="UniProtKB-ARBA"/>
</dbReference>
<gene>
    <name evidence="2" type="ORF">C3K47_06245</name>
</gene>
<sequence length="251" mass="28323">MNLLFIGDSITKGKLGESFVYIIGNHHPEFNITNLGNDGETCNVIFTRLLSHLKLNNNYDYIILQGGYNDLLLPTFKAKGKLFNFAYSQQLKKGYQPFAHFDESYILLKKTVQDIKTLFNGKLILLTVGCIGEDLSSPSNFHRNEFNQAIRKVASDENLLLADLGHEFELFLKDKPQSAYCLDSFWAITLFDQLAINTGKLSSKRNLFLTIDGIHLNKDGACLFANCILNELTQLNTSALTTKVGWEDLKN</sequence>
<organism evidence="2 3">
    <name type="scientific">Solitalea longa</name>
    <dbReference type="NCBI Taxonomy" id="2079460"/>
    <lineage>
        <taxon>Bacteria</taxon>
        <taxon>Pseudomonadati</taxon>
        <taxon>Bacteroidota</taxon>
        <taxon>Sphingobacteriia</taxon>
        <taxon>Sphingobacteriales</taxon>
        <taxon>Sphingobacteriaceae</taxon>
        <taxon>Solitalea</taxon>
    </lineage>
</organism>
<dbReference type="InterPro" id="IPR036514">
    <property type="entry name" value="SGNH_hydro_sf"/>
</dbReference>
<dbReference type="InterPro" id="IPR051532">
    <property type="entry name" value="Ester_Hydrolysis_Enzymes"/>
</dbReference>
<dbReference type="AlphaFoldDB" id="A0A2S5A4Y1"/>
<name>A0A2S5A4Y1_9SPHI</name>
<feature type="domain" description="SGNH hydrolase-type esterase" evidence="1">
    <location>
        <begin position="5"/>
        <end position="175"/>
    </location>
</feature>
<reference evidence="2 3" key="1">
    <citation type="submission" date="2018-01" db="EMBL/GenBank/DDBJ databases">
        <authorList>
            <person name="Gaut B.S."/>
            <person name="Morton B.R."/>
            <person name="Clegg M.T."/>
            <person name="Duvall M.R."/>
        </authorList>
    </citation>
    <scope>NUCLEOTIDE SEQUENCE [LARGE SCALE GENOMIC DNA]</scope>
    <source>
        <strain evidence="2 3">HR-AV</strain>
    </source>
</reference>
<accession>A0A2S5A4Y1</accession>
<keyword evidence="3" id="KW-1185">Reference proteome</keyword>
<evidence type="ECO:0000313" key="2">
    <source>
        <dbReference type="EMBL" id="POY37359.1"/>
    </source>
</evidence>